<proteinExistence type="inferred from homology"/>
<dbReference type="InterPro" id="IPR005215">
    <property type="entry name" value="Trig_fac"/>
</dbReference>
<evidence type="ECO:0000256" key="6">
    <source>
        <dbReference type="ARBA" id="ARBA00023110"/>
    </source>
</evidence>
<dbReference type="InterPro" id="IPR001179">
    <property type="entry name" value="PPIase_FKBP_dom"/>
</dbReference>
<dbReference type="InterPro" id="IPR036611">
    <property type="entry name" value="Trigger_fac_ribosome-bd_sf"/>
</dbReference>
<gene>
    <name evidence="11" type="primary">tig</name>
    <name evidence="15" type="ORF">DU002_18470</name>
</gene>
<evidence type="ECO:0000256" key="5">
    <source>
        <dbReference type="ARBA" id="ARBA00022618"/>
    </source>
</evidence>
<protein>
    <recommendedName>
        <fullName evidence="4 11">Trigger factor</fullName>
        <shortName evidence="11">TF</shortName>
        <ecNumber evidence="3 11">5.2.1.8</ecNumber>
    </recommendedName>
    <alternativeName>
        <fullName evidence="10 11">PPIase</fullName>
    </alternativeName>
</protein>
<dbReference type="EC" id="5.2.1.8" evidence="3 11"/>
<dbReference type="InterPro" id="IPR027304">
    <property type="entry name" value="Trigger_fact/SurA_dom_sf"/>
</dbReference>
<keyword evidence="8 11" id="KW-0413">Isomerase</keyword>
<dbReference type="PIRSF" id="PIRSF003095">
    <property type="entry name" value="Trigger_factor"/>
    <property type="match status" value="1"/>
</dbReference>
<dbReference type="RefSeq" id="WP_114339934.1">
    <property type="nucleotide sequence ID" value="NZ_QPID01000015.1"/>
</dbReference>
<dbReference type="SUPFAM" id="SSF54534">
    <property type="entry name" value="FKBP-like"/>
    <property type="match status" value="1"/>
</dbReference>
<dbReference type="Pfam" id="PF05698">
    <property type="entry name" value="Trigger_C"/>
    <property type="match status" value="1"/>
</dbReference>
<dbReference type="GO" id="GO:0015031">
    <property type="term" value="P:protein transport"/>
    <property type="evidence" value="ECO:0007669"/>
    <property type="project" value="UniProtKB-UniRule"/>
</dbReference>
<evidence type="ECO:0000256" key="7">
    <source>
        <dbReference type="ARBA" id="ARBA00023186"/>
    </source>
</evidence>
<dbReference type="SUPFAM" id="SSF102735">
    <property type="entry name" value="Trigger factor ribosome-binding domain"/>
    <property type="match status" value="1"/>
</dbReference>
<evidence type="ECO:0000256" key="8">
    <source>
        <dbReference type="ARBA" id="ARBA00023235"/>
    </source>
</evidence>
<dbReference type="GO" id="GO:0051083">
    <property type="term" value="P:'de novo' cotranslational protein folding"/>
    <property type="evidence" value="ECO:0007669"/>
    <property type="project" value="TreeGrafter"/>
</dbReference>
<comment type="caution">
    <text evidence="15">The sequence shown here is derived from an EMBL/GenBank/DDBJ whole genome shotgun (WGS) entry which is preliminary data.</text>
</comment>
<dbReference type="InterPro" id="IPR008881">
    <property type="entry name" value="Trigger_fac_ribosome-bd_bac"/>
</dbReference>
<keyword evidence="11" id="KW-0963">Cytoplasm</keyword>
<comment type="function">
    <text evidence="11">Involved in protein export. Acts as a chaperone by maintaining the newly synthesized protein in an open conformation. Functions as a peptidyl-prolyl cis-trans isomerase.</text>
</comment>
<dbReference type="GO" id="GO:0005737">
    <property type="term" value="C:cytoplasm"/>
    <property type="evidence" value="ECO:0007669"/>
    <property type="project" value="UniProtKB-SubCell"/>
</dbReference>
<keyword evidence="6 11" id="KW-0697">Rotamase</keyword>
<dbReference type="Pfam" id="PF05697">
    <property type="entry name" value="Trigger_N"/>
    <property type="match status" value="1"/>
</dbReference>
<dbReference type="EMBL" id="QPID01000015">
    <property type="protein sequence ID" value="RCU43651.1"/>
    <property type="molecule type" value="Genomic_DNA"/>
</dbReference>
<dbReference type="FunFam" id="3.10.50.40:FF:000001">
    <property type="entry name" value="Trigger factor"/>
    <property type="match status" value="1"/>
</dbReference>
<evidence type="ECO:0000256" key="9">
    <source>
        <dbReference type="ARBA" id="ARBA00023306"/>
    </source>
</evidence>
<accession>A0A368N2A2</accession>
<dbReference type="GO" id="GO:0003755">
    <property type="term" value="F:peptidyl-prolyl cis-trans isomerase activity"/>
    <property type="evidence" value="ECO:0007669"/>
    <property type="project" value="UniProtKB-UniRule"/>
</dbReference>
<dbReference type="GO" id="GO:0044183">
    <property type="term" value="F:protein folding chaperone"/>
    <property type="evidence" value="ECO:0007669"/>
    <property type="project" value="TreeGrafter"/>
</dbReference>
<evidence type="ECO:0000313" key="15">
    <source>
        <dbReference type="EMBL" id="RCU43651.1"/>
    </source>
</evidence>
<dbReference type="NCBIfam" id="TIGR00115">
    <property type="entry name" value="tig"/>
    <property type="match status" value="1"/>
</dbReference>
<evidence type="ECO:0000256" key="1">
    <source>
        <dbReference type="ARBA" id="ARBA00000971"/>
    </source>
</evidence>
<comment type="similarity">
    <text evidence="2 11 13">Belongs to the FKBP-type PPIase family. Tig subfamily.</text>
</comment>
<evidence type="ECO:0000256" key="11">
    <source>
        <dbReference type="HAMAP-Rule" id="MF_00303"/>
    </source>
</evidence>
<dbReference type="HAMAP" id="MF_00303">
    <property type="entry name" value="Trigger_factor_Tig"/>
    <property type="match status" value="1"/>
</dbReference>
<keyword evidence="5 11" id="KW-0132">Cell division</keyword>
<evidence type="ECO:0000259" key="14">
    <source>
        <dbReference type="PROSITE" id="PS50059"/>
    </source>
</evidence>
<evidence type="ECO:0000256" key="2">
    <source>
        <dbReference type="ARBA" id="ARBA00005464"/>
    </source>
</evidence>
<keyword evidence="9 11" id="KW-0131">Cell cycle</keyword>
<evidence type="ECO:0000256" key="4">
    <source>
        <dbReference type="ARBA" id="ARBA00016902"/>
    </source>
</evidence>
<evidence type="ECO:0000256" key="13">
    <source>
        <dbReference type="RuleBase" id="RU003914"/>
    </source>
</evidence>
<dbReference type="InterPro" id="IPR008880">
    <property type="entry name" value="Trigger_fac_C"/>
</dbReference>
<dbReference type="InterPro" id="IPR046357">
    <property type="entry name" value="PPIase_dom_sf"/>
</dbReference>
<reference evidence="15 16" key="1">
    <citation type="submission" date="2018-07" db="EMBL/GenBank/DDBJ databases">
        <title>Corallincola holothuriorum sp. nov., a new facultative anaerobe isolated from sea cucumber Apostichopus japonicus.</title>
        <authorList>
            <person name="Xia H."/>
        </authorList>
    </citation>
    <scope>NUCLEOTIDE SEQUENCE [LARGE SCALE GENOMIC DNA]</scope>
    <source>
        <strain evidence="15 16">C4</strain>
    </source>
</reference>
<dbReference type="GO" id="GO:0043335">
    <property type="term" value="P:protein unfolding"/>
    <property type="evidence" value="ECO:0007669"/>
    <property type="project" value="TreeGrafter"/>
</dbReference>
<keyword evidence="16" id="KW-1185">Reference proteome</keyword>
<organism evidence="15 16">
    <name type="scientific">Corallincola holothuriorum</name>
    <dbReference type="NCBI Taxonomy" id="2282215"/>
    <lineage>
        <taxon>Bacteria</taxon>
        <taxon>Pseudomonadati</taxon>
        <taxon>Pseudomonadota</taxon>
        <taxon>Gammaproteobacteria</taxon>
        <taxon>Alteromonadales</taxon>
        <taxon>Psychromonadaceae</taxon>
        <taxon>Corallincola</taxon>
    </lineage>
</organism>
<dbReference type="Gene3D" id="1.10.3120.10">
    <property type="entry name" value="Trigger factor, C-terminal domain"/>
    <property type="match status" value="1"/>
</dbReference>
<dbReference type="SUPFAM" id="SSF109998">
    <property type="entry name" value="Triger factor/SurA peptide-binding domain-like"/>
    <property type="match status" value="1"/>
</dbReference>
<dbReference type="OrthoDB" id="9767721at2"/>
<dbReference type="Pfam" id="PF00254">
    <property type="entry name" value="FKBP_C"/>
    <property type="match status" value="1"/>
</dbReference>
<evidence type="ECO:0000256" key="10">
    <source>
        <dbReference type="ARBA" id="ARBA00029986"/>
    </source>
</evidence>
<dbReference type="Gene3D" id="3.10.50.40">
    <property type="match status" value="1"/>
</dbReference>
<dbReference type="PROSITE" id="PS50059">
    <property type="entry name" value="FKBP_PPIASE"/>
    <property type="match status" value="1"/>
</dbReference>
<feature type="domain" description="PPIase FKBP-type" evidence="14">
    <location>
        <begin position="161"/>
        <end position="246"/>
    </location>
</feature>
<dbReference type="Proteomes" id="UP000252558">
    <property type="component" value="Unassembled WGS sequence"/>
</dbReference>
<dbReference type="Gene3D" id="3.30.70.1050">
    <property type="entry name" value="Trigger factor ribosome-binding domain"/>
    <property type="match status" value="1"/>
</dbReference>
<dbReference type="PANTHER" id="PTHR30560:SF3">
    <property type="entry name" value="TRIGGER FACTOR-LIKE PROTEIN TIG, CHLOROPLASTIC"/>
    <property type="match status" value="1"/>
</dbReference>
<dbReference type="GO" id="GO:0043022">
    <property type="term" value="F:ribosome binding"/>
    <property type="evidence" value="ECO:0007669"/>
    <property type="project" value="TreeGrafter"/>
</dbReference>
<comment type="domain">
    <text evidence="11">Consists of 3 domains; the N-terminus binds the ribosome, the middle domain has PPIase activity, while the C-terminus has intrinsic chaperone activity on its own.</text>
</comment>
<comment type="catalytic activity">
    <reaction evidence="1 11 12">
        <text>[protein]-peptidylproline (omega=180) = [protein]-peptidylproline (omega=0)</text>
        <dbReference type="Rhea" id="RHEA:16237"/>
        <dbReference type="Rhea" id="RHEA-COMP:10747"/>
        <dbReference type="Rhea" id="RHEA-COMP:10748"/>
        <dbReference type="ChEBI" id="CHEBI:83833"/>
        <dbReference type="ChEBI" id="CHEBI:83834"/>
        <dbReference type="EC" id="5.2.1.8"/>
    </reaction>
</comment>
<dbReference type="GO" id="GO:0051301">
    <property type="term" value="P:cell division"/>
    <property type="evidence" value="ECO:0007669"/>
    <property type="project" value="UniProtKB-KW"/>
</dbReference>
<dbReference type="AlphaFoldDB" id="A0A368N2A2"/>
<name>A0A368N2A2_9GAMM</name>
<dbReference type="InterPro" id="IPR037041">
    <property type="entry name" value="Trigger_fac_C_sf"/>
</dbReference>
<keyword evidence="7 11" id="KW-0143">Chaperone</keyword>
<sequence length="436" mass="48169">MQVSVETTSGLERRLTISVPAEQVEKEVENRLRRLSKTQRIDGFRPGKVPVSVIRKRYSDAVRYEVAGELAQRNYFEAIMAEKIAPAGRPELAIVKNEAGADLEFTATIEVYPDFEVAGLETVEVEKPSAEVTDEDLANMIETLRKQHATFAEVTRAAAEGDKTFIDFVGTVDGEEFDGGKAENFELVIGAGRMIPGFEDAVAGNKAGDEVVANVTFPEDYHAENLKGKAAEFKIKINKIEGQELPEVNEEFAAKFGVGDGTVESFKTEVSKNMQRELGQALKNAVKEQVINGLLAANEVDLPKALVEQEIDALRQQALQRFGGAEQQNLPELPADLFTEQAERRVRTGLVLGELIKGNELEADEERVMEQINTLATAYEDPSEVVNYYKGNEELMQQMRNLALEDQAIDLVLSKAKVTEVTKTFDEVMNPAPNNA</sequence>
<dbReference type="PANTHER" id="PTHR30560">
    <property type="entry name" value="TRIGGER FACTOR CHAPERONE AND PEPTIDYL-PROLYL CIS/TRANS ISOMERASE"/>
    <property type="match status" value="1"/>
</dbReference>
<evidence type="ECO:0000256" key="3">
    <source>
        <dbReference type="ARBA" id="ARBA00013194"/>
    </source>
</evidence>
<comment type="subcellular location">
    <subcellularLocation>
        <location evidence="11">Cytoplasm</location>
    </subcellularLocation>
    <text evidence="11">About half TF is bound to the ribosome near the polypeptide exit tunnel while the other half is free in the cytoplasm.</text>
</comment>
<evidence type="ECO:0000313" key="16">
    <source>
        <dbReference type="Proteomes" id="UP000252558"/>
    </source>
</evidence>
<evidence type="ECO:0000256" key="12">
    <source>
        <dbReference type="PROSITE-ProRule" id="PRU00277"/>
    </source>
</evidence>